<dbReference type="Gene3D" id="1.10.150.170">
    <property type="entry name" value="Putative methyltransferase TM0872, insert domain"/>
    <property type="match status" value="1"/>
</dbReference>
<keyword evidence="4 6" id="KW-0808">Transferase</keyword>
<evidence type="ECO:0000313" key="8">
    <source>
        <dbReference type="Proteomes" id="UP000179113"/>
    </source>
</evidence>
<dbReference type="Gene3D" id="3.40.50.150">
    <property type="entry name" value="Vaccinia Virus protein VP39"/>
    <property type="match status" value="1"/>
</dbReference>
<dbReference type="InterPro" id="IPR029063">
    <property type="entry name" value="SAM-dependent_MTases_sf"/>
</dbReference>
<evidence type="ECO:0000256" key="1">
    <source>
        <dbReference type="ARBA" id="ARBA00010396"/>
    </source>
</evidence>
<dbReference type="InterPro" id="IPR023397">
    <property type="entry name" value="SAM-dep_MeTrfase_MraW_recog"/>
</dbReference>
<accession>A0A1F4WLH0</accession>
<evidence type="ECO:0000256" key="3">
    <source>
        <dbReference type="ARBA" id="ARBA00022603"/>
    </source>
</evidence>
<feature type="binding site" evidence="6">
    <location>
        <position position="106"/>
    </location>
    <ligand>
        <name>S-adenosyl-L-methionine</name>
        <dbReference type="ChEBI" id="CHEBI:59789"/>
    </ligand>
</feature>
<dbReference type="InterPro" id="IPR002903">
    <property type="entry name" value="RsmH"/>
</dbReference>
<comment type="catalytic activity">
    <reaction evidence="6">
        <text>cytidine(1402) in 16S rRNA + S-adenosyl-L-methionine = N(4)-methylcytidine(1402) in 16S rRNA + S-adenosyl-L-homocysteine + H(+)</text>
        <dbReference type="Rhea" id="RHEA:42928"/>
        <dbReference type="Rhea" id="RHEA-COMP:10286"/>
        <dbReference type="Rhea" id="RHEA-COMP:10287"/>
        <dbReference type="ChEBI" id="CHEBI:15378"/>
        <dbReference type="ChEBI" id="CHEBI:57856"/>
        <dbReference type="ChEBI" id="CHEBI:59789"/>
        <dbReference type="ChEBI" id="CHEBI:74506"/>
        <dbReference type="ChEBI" id="CHEBI:82748"/>
        <dbReference type="EC" id="2.1.1.199"/>
    </reaction>
</comment>
<comment type="similarity">
    <text evidence="1 6">Belongs to the methyltransferase superfamily. RsmH family.</text>
</comment>
<dbReference type="HAMAP" id="MF_01007">
    <property type="entry name" value="16SrRNA_methyltr_H"/>
    <property type="match status" value="1"/>
</dbReference>
<comment type="function">
    <text evidence="6">Specifically methylates the N4 position of cytidine in position 1402 (C1402) of 16S rRNA.</text>
</comment>
<feature type="binding site" evidence="6">
    <location>
        <position position="78"/>
    </location>
    <ligand>
        <name>S-adenosyl-L-methionine</name>
        <dbReference type="ChEBI" id="CHEBI:59789"/>
    </ligand>
</feature>
<dbReference type="SUPFAM" id="SSF81799">
    <property type="entry name" value="Putative methyltransferase TM0872, insert domain"/>
    <property type="match status" value="1"/>
</dbReference>
<protein>
    <recommendedName>
        <fullName evidence="6">Ribosomal RNA small subunit methyltransferase H</fullName>
        <ecNumber evidence="6">2.1.1.199</ecNumber>
    </recommendedName>
    <alternativeName>
        <fullName evidence="6">16S rRNA m(4)C1402 methyltransferase</fullName>
    </alternativeName>
    <alternativeName>
        <fullName evidence="6">rRNA (cytosine-N(4)-)-methyltransferase RsmH</fullName>
    </alternativeName>
</protein>
<name>A0A1F4WLH0_UNCKA</name>
<dbReference type="EMBL" id="MEWA01000018">
    <property type="protein sequence ID" value="OGC69753.1"/>
    <property type="molecule type" value="Genomic_DNA"/>
</dbReference>
<evidence type="ECO:0000256" key="6">
    <source>
        <dbReference type="HAMAP-Rule" id="MF_01007"/>
    </source>
</evidence>
<evidence type="ECO:0000313" key="7">
    <source>
        <dbReference type="EMBL" id="OGC69753.1"/>
    </source>
</evidence>
<comment type="subcellular location">
    <subcellularLocation>
        <location evidence="6">Cytoplasm</location>
    </subcellularLocation>
</comment>
<sequence>MKYHKPVMLDETLAHLKVVEEGKYIDMTLGDAGHTLEILKKGGKVLGIEINEDALRRAQARISEEGLEKNFTPCLGNFRDIDKLVNSTEFAKVNGILYDLGYSSYQLDETAIGLSFQSEAPLDMRLSKELGVTAADIVNSISEKNLANVIREYSDERFANRIAKAIVTNRDLKKIQTTKELAELIKSETPPDYEKGRIHPATRTFQALRILVNDEIGNLELSLPRAAQLLLPSGRMIVISFHSLEDRVVKQFGRGAQPQLIKVVEKPLEPEEQEVALNPRSRSAKMRIFEKA</sequence>
<dbReference type="Pfam" id="PF01795">
    <property type="entry name" value="Methyltransf_5"/>
    <property type="match status" value="1"/>
</dbReference>
<reference evidence="7 8" key="1">
    <citation type="journal article" date="2016" name="Nat. Commun.">
        <title>Thousands of microbial genomes shed light on interconnected biogeochemical processes in an aquifer system.</title>
        <authorList>
            <person name="Anantharaman K."/>
            <person name="Brown C.T."/>
            <person name="Hug L.A."/>
            <person name="Sharon I."/>
            <person name="Castelle C.J."/>
            <person name="Probst A.J."/>
            <person name="Thomas B.C."/>
            <person name="Singh A."/>
            <person name="Wilkins M.J."/>
            <person name="Karaoz U."/>
            <person name="Brodie E.L."/>
            <person name="Williams K.H."/>
            <person name="Hubbard S.S."/>
            <person name="Banfield J.F."/>
        </authorList>
    </citation>
    <scope>NUCLEOTIDE SEQUENCE [LARGE SCALE GENOMIC DNA]</scope>
</reference>
<dbReference type="GO" id="GO:0005737">
    <property type="term" value="C:cytoplasm"/>
    <property type="evidence" value="ECO:0007669"/>
    <property type="project" value="UniProtKB-SubCell"/>
</dbReference>
<dbReference type="PANTHER" id="PTHR11265:SF0">
    <property type="entry name" value="12S RRNA N4-METHYLCYTIDINE METHYLTRANSFERASE"/>
    <property type="match status" value="1"/>
</dbReference>
<dbReference type="GO" id="GO:0071424">
    <property type="term" value="F:rRNA (cytosine-N4-)-methyltransferase activity"/>
    <property type="evidence" value="ECO:0007669"/>
    <property type="project" value="UniProtKB-UniRule"/>
</dbReference>
<organism evidence="7 8">
    <name type="scientific">candidate division WWE3 bacterium RIFOXYC1_FULL_39_7</name>
    <dbReference type="NCBI Taxonomy" id="1802643"/>
    <lineage>
        <taxon>Bacteria</taxon>
        <taxon>Katanobacteria</taxon>
    </lineage>
</organism>
<dbReference type="GO" id="GO:0070475">
    <property type="term" value="P:rRNA base methylation"/>
    <property type="evidence" value="ECO:0007669"/>
    <property type="project" value="UniProtKB-UniRule"/>
</dbReference>
<proteinExistence type="inferred from homology"/>
<feature type="binding site" evidence="6">
    <location>
        <position position="49"/>
    </location>
    <ligand>
        <name>S-adenosyl-L-methionine</name>
        <dbReference type="ChEBI" id="CHEBI:59789"/>
    </ligand>
</feature>
<keyword evidence="5 6" id="KW-0949">S-adenosyl-L-methionine</keyword>
<evidence type="ECO:0000256" key="2">
    <source>
        <dbReference type="ARBA" id="ARBA00022552"/>
    </source>
</evidence>
<comment type="caution">
    <text evidence="7">The sequence shown here is derived from an EMBL/GenBank/DDBJ whole genome shotgun (WGS) entry which is preliminary data.</text>
</comment>
<dbReference type="AlphaFoldDB" id="A0A1F4WLH0"/>
<keyword evidence="3 6" id="KW-0489">Methyltransferase</keyword>
<dbReference type="PIRSF" id="PIRSF004486">
    <property type="entry name" value="MraW"/>
    <property type="match status" value="1"/>
</dbReference>
<feature type="binding site" evidence="6">
    <location>
        <begin position="32"/>
        <end position="34"/>
    </location>
    <ligand>
        <name>S-adenosyl-L-methionine</name>
        <dbReference type="ChEBI" id="CHEBI:59789"/>
    </ligand>
</feature>
<dbReference type="PANTHER" id="PTHR11265">
    <property type="entry name" value="S-ADENOSYL-METHYLTRANSFERASE MRAW"/>
    <property type="match status" value="1"/>
</dbReference>
<dbReference type="SUPFAM" id="SSF53335">
    <property type="entry name" value="S-adenosyl-L-methionine-dependent methyltransferases"/>
    <property type="match status" value="1"/>
</dbReference>
<keyword evidence="6" id="KW-0963">Cytoplasm</keyword>
<evidence type="ECO:0000256" key="5">
    <source>
        <dbReference type="ARBA" id="ARBA00022691"/>
    </source>
</evidence>
<gene>
    <name evidence="6" type="primary">rsmH</name>
    <name evidence="7" type="ORF">A2415_04730</name>
</gene>
<dbReference type="EC" id="2.1.1.199" evidence="6"/>
<evidence type="ECO:0000256" key="4">
    <source>
        <dbReference type="ARBA" id="ARBA00022679"/>
    </source>
</evidence>
<feature type="binding site" evidence="6">
    <location>
        <position position="99"/>
    </location>
    <ligand>
        <name>S-adenosyl-L-methionine</name>
        <dbReference type="ChEBI" id="CHEBI:59789"/>
    </ligand>
</feature>
<keyword evidence="2 6" id="KW-0698">rRNA processing</keyword>
<dbReference type="NCBIfam" id="TIGR00006">
    <property type="entry name" value="16S rRNA (cytosine(1402)-N(4))-methyltransferase RsmH"/>
    <property type="match status" value="1"/>
</dbReference>
<dbReference type="Proteomes" id="UP000179113">
    <property type="component" value="Unassembled WGS sequence"/>
</dbReference>